<proteinExistence type="predicted"/>
<feature type="region of interest" description="Disordered" evidence="1">
    <location>
        <begin position="159"/>
        <end position="179"/>
    </location>
</feature>
<sequence>MCWHCTTFGLKPVCHGGVGEWLCWSVATGTGLEWDTGVVCLCKAPRRSSWASSWDTRTPLKGPRCLARELRFRVASFLAGLTGAGTDVASTGVAGTGTVGTGTVGTEVAGTGIAGSEAAGIGTACTVGGGTTAGGVALVVVVVVVVTTAAPGSVRHGLCEGRPVASSPGDQGSDGAAGSKLKVLSRARGQSRPHLHTPSVCR</sequence>
<reference evidence="2" key="1">
    <citation type="submission" date="2019-12" db="EMBL/GenBank/DDBJ databases">
        <title>An insight into the sialome of adult female Ixodes ricinus ticks feeding for 6 days.</title>
        <authorList>
            <person name="Perner J."/>
            <person name="Ribeiro J.M.C."/>
        </authorList>
    </citation>
    <scope>NUCLEOTIDE SEQUENCE</scope>
    <source>
        <strain evidence="2">Semi-engorged</strain>
        <tissue evidence="2">Salivary glands</tissue>
    </source>
</reference>
<accession>A0A6B0V2H9</accession>
<name>A0A6B0V2H9_IXORI</name>
<evidence type="ECO:0000313" key="2">
    <source>
        <dbReference type="EMBL" id="MXU96026.1"/>
    </source>
</evidence>
<evidence type="ECO:0000256" key="1">
    <source>
        <dbReference type="SAM" id="MobiDB-lite"/>
    </source>
</evidence>
<dbReference type="EMBL" id="GIFC01013943">
    <property type="protein sequence ID" value="MXU96026.1"/>
    <property type="molecule type" value="Transcribed_RNA"/>
</dbReference>
<organism evidence="2">
    <name type="scientific">Ixodes ricinus</name>
    <name type="common">Common tick</name>
    <name type="synonym">Acarus ricinus</name>
    <dbReference type="NCBI Taxonomy" id="34613"/>
    <lineage>
        <taxon>Eukaryota</taxon>
        <taxon>Metazoa</taxon>
        <taxon>Ecdysozoa</taxon>
        <taxon>Arthropoda</taxon>
        <taxon>Chelicerata</taxon>
        <taxon>Arachnida</taxon>
        <taxon>Acari</taxon>
        <taxon>Parasitiformes</taxon>
        <taxon>Ixodida</taxon>
        <taxon>Ixodoidea</taxon>
        <taxon>Ixodidae</taxon>
        <taxon>Ixodinae</taxon>
        <taxon>Ixodes</taxon>
    </lineage>
</organism>
<protein>
    <submittedName>
        <fullName evidence="2">Uncharacterized protein</fullName>
    </submittedName>
</protein>
<dbReference type="AlphaFoldDB" id="A0A6B0V2H9"/>